<reference evidence="6 7" key="1">
    <citation type="submission" date="2018-12" db="EMBL/GenBank/DDBJ databases">
        <authorList>
            <person name="Chong R.A."/>
        </authorList>
    </citation>
    <scope>NUCLEOTIDE SEQUENCE [LARGE SCALE GENOMIC DNA]</scope>
    <source>
        <strain evidence="6 7">Msa</strain>
    </source>
</reference>
<keyword evidence="3 6" id="KW-0378">Hydrolase</keyword>
<dbReference type="InterPro" id="IPR006379">
    <property type="entry name" value="HAD-SF_hydro_IIB"/>
</dbReference>
<accession>A0A4D6Y282</accession>
<evidence type="ECO:0000313" key="6">
    <source>
        <dbReference type="EMBL" id="QCI23606.1"/>
    </source>
</evidence>
<dbReference type="EMBL" id="CP034864">
    <property type="protein sequence ID" value="QCI23606.1"/>
    <property type="molecule type" value="Genomic_DNA"/>
</dbReference>
<dbReference type="PANTHER" id="PTHR47267">
    <property type="match status" value="1"/>
</dbReference>
<evidence type="ECO:0000256" key="5">
    <source>
        <dbReference type="ARBA" id="ARBA00034778"/>
    </source>
</evidence>
<keyword evidence="4" id="KW-0460">Magnesium</keyword>
<evidence type="ECO:0000313" key="7">
    <source>
        <dbReference type="Proteomes" id="UP000298745"/>
    </source>
</evidence>
<dbReference type="Gene3D" id="3.40.50.1000">
    <property type="entry name" value="HAD superfamily/HAD-like"/>
    <property type="match status" value="1"/>
</dbReference>
<protein>
    <submittedName>
        <fullName evidence="6">Cof-type HAD-IIB family hydrolase</fullName>
    </submittedName>
</protein>
<sequence>MYKVIVVDLDGTLLSSENKITKYTKKIINILIKDNFYFVLASGRHDIDVMKVKNILNIKAFMITSNGAKIYNLDNELIFSDNLNETIAAILCQIVYTDQDIITQIYQDNKWYINNNKADNGFLPDLSLLKYQYFHPDYFNYQNITKIFFTSKNYEKLCMLKKKIIQLLNNKIYISFSNKLCLEVISGQSSKGHGLKLISNLLKISLDEFIAFGDGMNDKDMLTIVGKAYIMKNADVLLKYTCPHIEIIDSNDDDGVAKCLYNMFIK</sequence>
<dbReference type="SUPFAM" id="SSF56784">
    <property type="entry name" value="HAD-like"/>
    <property type="match status" value="1"/>
</dbReference>
<dbReference type="OrthoDB" id="5498330at2"/>
<dbReference type="InterPro" id="IPR023214">
    <property type="entry name" value="HAD_sf"/>
</dbReference>
<dbReference type="Proteomes" id="UP000298745">
    <property type="component" value="Chromosome"/>
</dbReference>
<dbReference type="InterPro" id="IPR036412">
    <property type="entry name" value="HAD-like_sf"/>
</dbReference>
<reference evidence="6 7" key="2">
    <citation type="submission" date="2019-05" db="EMBL/GenBank/DDBJ databases">
        <title>Genome evolution of the obligate endosymbiont Buchnera aphidicola.</title>
        <authorList>
            <person name="Moran N.A."/>
        </authorList>
    </citation>
    <scope>NUCLEOTIDE SEQUENCE [LARGE SCALE GENOMIC DNA]</scope>
    <source>
        <strain evidence="6 7">Msa</strain>
    </source>
</reference>
<comment type="similarity">
    <text evidence="5">Belongs to the HAD-like hydrolase superfamily. Cof family.</text>
</comment>
<dbReference type="NCBIfam" id="TIGR01484">
    <property type="entry name" value="HAD-SF-IIB"/>
    <property type="match status" value="1"/>
</dbReference>
<keyword evidence="2" id="KW-0479">Metal-binding</keyword>
<evidence type="ECO:0000256" key="4">
    <source>
        <dbReference type="ARBA" id="ARBA00022842"/>
    </source>
</evidence>
<dbReference type="InterPro" id="IPR000150">
    <property type="entry name" value="Cof"/>
</dbReference>
<dbReference type="PROSITE" id="PS01228">
    <property type="entry name" value="COF_1"/>
    <property type="match status" value="1"/>
</dbReference>
<proteinExistence type="inferred from homology"/>
<dbReference type="NCBIfam" id="TIGR00099">
    <property type="entry name" value="Cof-subfamily"/>
    <property type="match status" value="1"/>
</dbReference>
<organism evidence="6 7">
    <name type="scientific">Buchnera aphidicola</name>
    <name type="common">Macrosiphoniella sanborni</name>
    <dbReference type="NCBI Taxonomy" id="1241865"/>
    <lineage>
        <taxon>Bacteria</taxon>
        <taxon>Pseudomonadati</taxon>
        <taxon>Pseudomonadota</taxon>
        <taxon>Gammaproteobacteria</taxon>
        <taxon>Enterobacterales</taxon>
        <taxon>Erwiniaceae</taxon>
        <taxon>Buchnera</taxon>
    </lineage>
</organism>
<name>A0A4D6Y282_9GAMM</name>
<dbReference type="GO" id="GO:0016791">
    <property type="term" value="F:phosphatase activity"/>
    <property type="evidence" value="ECO:0007669"/>
    <property type="project" value="UniProtKB-ARBA"/>
</dbReference>
<dbReference type="RefSeq" id="WP_158362151.1">
    <property type="nucleotide sequence ID" value="NZ_CP034864.1"/>
</dbReference>
<dbReference type="SFLD" id="SFLDS00003">
    <property type="entry name" value="Haloacid_Dehalogenase"/>
    <property type="match status" value="1"/>
</dbReference>
<comment type="cofactor">
    <cofactor evidence="1">
        <name>Mg(2+)</name>
        <dbReference type="ChEBI" id="CHEBI:18420"/>
    </cofactor>
</comment>
<gene>
    <name evidence="6" type="ORF">D9V74_00140</name>
</gene>
<dbReference type="PANTHER" id="PTHR47267:SF4">
    <property type="entry name" value="PYRIDOXAL PHOSPHATE PHOSPHATASE YIGL"/>
    <property type="match status" value="1"/>
</dbReference>
<dbReference type="SFLD" id="SFLDG01140">
    <property type="entry name" value="C2.B:_Phosphomannomutase_and_P"/>
    <property type="match status" value="1"/>
</dbReference>
<evidence type="ECO:0000256" key="1">
    <source>
        <dbReference type="ARBA" id="ARBA00001946"/>
    </source>
</evidence>
<dbReference type="Pfam" id="PF08282">
    <property type="entry name" value="Hydrolase_3"/>
    <property type="match status" value="1"/>
</dbReference>
<evidence type="ECO:0000256" key="2">
    <source>
        <dbReference type="ARBA" id="ARBA00022723"/>
    </source>
</evidence>
<dbReference type="Gene3D" id="3.30.1240.10">
    <property type="match status" value="1"/>
</dbReference>
<evidence type="ECO:0000256" key="3">
    <source>
        <dbReference type="ARBA" id="ARBA00022801"/>
    </source>
</evidence>
<dbReference type="GO" id="GO:0000287">
    <property type="term" value="F:magnesium ion binding"/>
    <property type="evidence" value="ECO:0007669"/>
    <property type="project" value="UniProtKB-ARBA"/>
</dbReference>
<dbReference type="AlphaFoldDB" id="A0A4D6Y282"/>